<evidence type="ECO:0000259" key="5">
    <source>
        <dbReference type="Pfam" id="PF24827"/>
    </source>
</evidence>
<dbReference type="GO" id="GO:0016788">
    <property type="term" value="F:hydrolase activity, acting on ester bonds"/>
    <property type="evidence" value="ECO:0007669"/>
    <property type="project" value="InterPro"/>
</dbReference>
<keyword evidence="4" id="KW-0862">Zinc</keyword>
<gene>
    <name evidence="6" type="ORF">V5E97_03670</name>
</gene>
<reference evidence="6" key="1">
    <citation type="submission" date="2024-05" db="EMBL/GenBank/DDBJ databases">
        <title>Planctomycetes of the genus Singulisphaera possess chitinolytic capabilities.</title>
        <authorList>
            <person name="Ivanova A."/>
        </authorList>
    </citation>
    <scope>NUCLEOTIDE SEQUENCE</scope>
    <source>
        <strain evidence="6">Ch08T</strain>
    </source>
</reference>
<dbReference type="PANTHER" id="PTHR37326:SF1">
    <property type="entry name" value="BLL3975 PROTEIN"/>
    <property type="match status" value="1"/>
</dbReference>
<evidence type="ECO:0000313" key="6">
    <source>
        <dbReference type="EMBL" id="XBH05130.1"/>
    </source>
</evidence>
<keyword evidence="3" id="KW-0378">Hydrolase</keyword>
<comment type="cofactor">
    <cofactor evidence="1">
        <name>Zn(2+)</name>
        <dbReference type="ChEBI" id="CHEBI:29105"/>
    </cofactor>
</comment>
<evidence type="ECO:0000256" key="1">
    <source>
        <dbReference type="ARBA" id="ARBA00001947"/>
    </source>
</evidence>
<dbReference type="AlphaFoldDB" id="A0AAU7CJ02"/>
<evidence type="ECO:0000256" key="2">
    <source>
        <dbReference type="ARBA" id="ARBA00022723"/>
    </source>
</evidence>
<dbReference type="RefSeq" id="WP_406697931.1">
    <property type="nucleotide sequence ID" value="NZ_CP155447.1"/>
</dbReference>
<protein>
    <submittedName>
        <fullName evidence="6">Succinylglutamate desuccinylase/aspartoacylase family protein</fullName>
    </submittedName>
</protein>
<feature type="domain" description="Succinylglutamate desuccinylase/Aspartoacylase catalytic" evidence="5">
    <location>
        <begin position="13"/>
        <end position="197"/>
    </location>
</feature>
<dbReference type="PANTHER" id="PTHR37326">
    <property type="entry name" value="BLL3975 PROTEIN"/>
    <property type="match status" value="1"/>
</dbReference>
<dbReference type="InterPro" id="IPR043795">
    <property type="entry name" value="N-alpha-Ac-DABA-like"/>
</dbReference>
<dbReference type="InterPro" id="IPR053138">
    <property type="entry name" value="N-alpha-Ac-DABA_deacetylase"/>
</dbReference>
<name>A0AAU7CJ02_9BACT</name>
<accession>A0AAU7CJ02</accession>
<organism evidence="6">
    <name type="scientific">Singulisphaera sp. Ch08</name>
    <dbReference type="NCBI Taxonomy" id="3120278"/>
    <lineage>
        <taxon>Bacteria</taxon>
        <taxon>Pseudomonadati</taxon>
        <taxon>Planctomycetota</taxon>
        <taxon>Planctomycetia</taxon>
        <taxon>Isosphaerales</taxon>
        <taxon>Isosphaeraceae</taxon>
        <taxon>Singulisphaera</taxon>
    </lineage>
</organism>
<dbReference type="Gene3D" id="3.40.630.10">
    <property type="entry name" value="Zn peptidases"/>
    <property type="match status" value="1"/>
</dbReference>
<evidence type="ECO:0000256" key="3">
    <source>
        <dbReference type="ARBA" id="ARBA00022801"/>
    </source>
</evidence>
<dbReference type="Pfam" id="PF24827">
    <property type="entry name" value="AstE_AspA_cat"/>
    <property type="match status" value="1"/>
</dbReference>
<sequence length="314" mass="33095">MKLATLQLGGRRDGPHVLLTGGVHGDEFEPMAALRRLAVLLAPHEIKGRITIVPVVNESAFRLGQRVGDDELDLARTCPGRPDGSATEQVAHALADLIRDADAYIDLHTGGARLSVLPLTGYMLHPEPAVLDRQRRMARAFGLPIVWGTDPSLNGRSLSVARDANVPAIYAEYLGGGGCDPSGVSSYVQGCLNVLAELKLIDGKLAHPSDTPLVIEDQRTGSGHMQVQHPAPCDGLFEAAVTLGQAVRQGEILGTISDVLGADVRPIKADWTGLVLVLRCFARVSAGESVGVVLETDQRLPSQGSAARAAIPAG</sequence>
<evidence type="ECO:0000256" key="4">
    <source>
        <dbReference type="ARBA" id="ARBA00022833"/>
    </source>
</evidence>
<dbReference type="GO" id="GO:0046872">
    <property type="term" value="F:metal ion binding"/>
    <property type="evidence" value="ECO:0007669"/>
    <property type="project" value="UniProtKB-KW"/>
</dbReference>
<proteinExistence type="predicted"/>
<dbReference type="InterPro" id="IPR055438">
    <property type="entry name" value="AstE_AspA_cat"/>
</dbReference>
<dbReference type="SUPFAM" id="SSF53187">
    <property type="entry name" value="Zn-dependent exopeptidases"/>
    <property type="match status" value="1"/>
</dbReference>
<keyword evidence="2" id="KW-0479">Metal-binding</keyword>
<dbReference type="PIRSF" id="PIRSF039012">
    <property type="entry name" value="ASP"/>
    <property type="match status" value="1"/>
</dbReference>
<dbReference type="EMBL" id="CP155447">
    <property type="protein sequence ID" value="XBH05130.1"/>
    <property type="molecule type" value="Genomic_DNA"/>
</dbReference>
<dbReference type="GO" id="GO:0016811">
    <property type="term" value="F:hydrolase activity, acting on carbon-nitrogen (but not peptide) bonds, in linear amides"/>
    <property type="evidence" value="ECO:0007669"/>
    <property type="project" value="InterPro"/>
</dbReference>